<reference evidence="2" key="1">
    <citation type="journal article" date="2019" name="Int. J. Syst. Evol. Microbiol.">
        <title>The Global Catalogue of Microorganisms (GCM) 10K type strain sequencing project: providing services to taxonomists for standard genome sequencing and annotation.</title>
        <authorList>
            <consortium name="The Broad Institute Genomics Platform"/>
            <consortium name="The Broad Institute Genome Sequencing Center for Infectious Disease"/>
            <person name="Wu L."/>
            <person name="Ma J."/>
        </authorList>
    </citation>
    <scope>NUCLEOTIDE SEQUENCE [LARGE SCALE GENOMIC DNA]</scope>
    <source>
        <strain evidence="2">CGMCC 4.7144</strain>
    </source>
</reference>
<evidence type="ECO:0000313" key="2">
    <source>
        <dbReference type="Proteomes" id="UP001596226"/>
    </source>
</evidence>
<dbReference type="InterPro" id="IPR012292">
    <property type="entry name" value="Globin/Proto"/>
</dbReference>
<proteinExistence type="predicted"/>
<dbReference type="Proteomes" id="UP001596226">
    <property type="component" value="Unassembled WGS sequence"/>
</dbReference>
<evidence type="ECO:0000313" key="1">
    <source>
        <dbReference type="EMBL" id="MFC5924651.1"/>
    </source>
</evidence>
<dbReference type="Gene3D" id="1.10.490.10">
    <property type="entry name" value="Globins"/>
    <property type="match status" value="1"/>
</dbReference>
<keyword evidence="2" id="KW-1185">Reference proteome</keyword>
<dbReference type="InterPro" id="IPR009050">
    <property type="entry name" value="Globin-like_sf"/>
</dbReference>
<dbReference type="RefSeq" id="WP_377511723.1">
    <property type="nucleotide sequence ID" value="NZ_JBHSQS010000008.1"/>
</dbReference>
<dbReference type="SUPFAM" id="SSF46458">
    <property type="entry name" value="Globin-like"/>
    <property type="match status" value="1"/>
</dbReference>
<gene>
    <name evidence="1" type="ORF">ACFQGL_14990</name>
</gene>
<dbReference type="EMBL" id="JBHSQS010000008">
    <property type="protein sequence ID" value="MFC5924651.1"/>
    <property type="molecule type" value="Genomic_DNA"/>
</dbReference>
<comment type="caution">
    <text evidence="1">The sequence shown here is derived from an EMBL/GenBank/DDBJ whole genome shotgun (WGS) entry which is preliminary data.</text>
</comment>
<protein>
    <submittedName>
        <fullName evidence="1">Uncharacterized protein</fullName>
    </submittedName>
</protein>
<sequence length="96" mass="10567">MTATEVVTRWLRLIMEDAELSPYLIGVDLDRLAAHLTASLARVLDGEPAAADGWRGLGLSEAQHLRVVAYLVGVLWASDLPEQRIAEVRRAFEVNA</sequence>
<organism evidence="1 2">
    <name type="scientific">Micromonospora vulcania</name>
    <dbReference type="NCBI Taxonomy" id="1441873"/>
    <lineage>
        <taxon>Bacteria</taxon>
        <taxon>Bacillati</taxon>
        <taxon>Actinomycetota</taxon>
        <taxon>Actinomycetes</taxon>
        <taxon>Micromonosporales</taxon>
        <taxon>Micromonosporaceae</taxon>
        <taxon>Micromonospora</taxon>
    </lineage>
</organism>
<name>A0ABW1H5T5_9ACTN</name>
<accession>A0ABW1H5T5</accession>